<evidence type="ECO:0000313" key="2">
    <source>
        <dbReference type="Proteomes" id="UP001302126"/>
    </source>
</evidence>
<reference evidence="1" key="1">
    <citation type="journal article" date="2023" name="Mol. Phylogenet. Evol.">
        <title>Genome-scale phylogeny and comparative genomics of the fungal order Sordariales.</title>
        <authorList>
            <person name="Hensen N."/>
            <person name="Bonometti L."/>
            <person name="Westerberg I."/>
            <person name="Brannstrom I.O."/>
            <person name="Guillou S."/>
            <person name="Cros-Aarteil S."/>
            <person name="Calhoun S."/>
            <person name="Haridas S."/>
            <person name="Kuo A."/>
            <person name="Mondo S."/>
            <person name="Pangilinan J."/>
            <person name="Riley R."/>
            <person name="LaButti K."/>
            <person name="Andreopoulos B."/>
            <person name="Lipzen A."/>
            <person name="Chen C."/>
            <person name="Yan M."/>
            <person name="Daum C."/>
            <person name="Ng V."/>
            <person name="Clum A."/>
            <person name="Steindorff A."/>
            <person name="Ohm R.A."/>
            <person name="Martin F."/>
            <person name="Silar P."/>
            <person name="Natvig D.O."/>
            <person name="Lalanne C."/>
            <person name="Gautier V."/>
            <person name="Ament-Velasquez S.L."/>
            <person name="Kruys A."/>
            <person name="Hutchinson M.I."/>
            <person name="Powell A.J."/>
            <person name="Barry K."/>
            <person name="Miller A.N."/>
            <person name="Grigoriev I.V."/>
            <person name="Debuchy R."/>
            <person name="Gladieux P."/>
            <person name="Hiltunen Thoren M."/>
            <person name="Johannesson H."/>
        </authorList>
    </citation>
    <scope>NUCLEOTIDE SEQUENCE</scope>
    <source>
        <strain evidence="1">PSN309</strain>
    </source>
</reference>
<accession>A0AAN6WVB6</accession>
<name>A0AAN6WVB6_9PEZI</name>
<proteinExistence type="predicted"/>
<dbReference type="AlphaFoldDB" id="A0AAN6WVB6"/>
<gene>
    <name evidence="1" type="ORF">QBC35DRAFT_182117</name>
</gene>
<protein>
    <submittedName>
        <fullName evidence="1">Uncharacterized protein</fullName>
    </submittedName>
</protein>
<organism evidence="1 2">
    <name type="scientific">Podospora australis</name>
    <dbReference type="NCBI Taxonomy" id="1536484"/>
    <lineage>
        <taxon>Eukaryota</taxon>
        <taxon>Fungi</taxon>
        <taxon>Dikarya</taxon>
        <taxon>Ascomycota</taxon>
        <taxon>Pezizomycotina</taxon>
        <taxon>Sordariomycetes</taxon>
        <taxon>Sordariomycetidae</taxon>
        <taxon>Sordariales</taxon>
        <taxon>Podosporaceae</taxon>
        <taxon>Podospora</taxon>
    </lineage>
</organism>
<dbReference type="EMBL" id="MU864383">
    <property type="protein sequence ID" value="KAK4188804.1"/>
    <property type="molecule type" value="Genomic_DNA"/>
</dbReference>
<dbReference type="Proteomes" id="UP001302126">
    <property type="component" value="Unassembled WGS sequence"/>
</dbReference>
<reference evidence="1" key="2">
    <citation type="submission" date="2023-05" db="EMBL/GenBank/DDBJ databases">
        <authorList>
            <consortium name="Lawrence Berkeley National Laboratory"/>
            <person name="Steindorff A."/>
            <person name="Hensen N."/>
            <person name="Bonometti L."/>
            <person name="Westerberg I."/>
            <person name="Brannstrom I.O."/>
            <person name="Guillou S."/>
            <person name="Cros-Aarteil S."/>
            <person name="Calhoun S."/>
            <person name="Haridas S."/>
            <person name="Kuo A."/>
            <person name="Mondo S."/>
            <person name="Pangilinan J."/>
            <person name="Riley R."/>
            <person name="Labutti K."/>
            <person name="Andreopoulos B."/>
            <person name="Lipzen A."/>
            <person name="Chen C."/>
            <person name="Yanf M."/>
            <person name="Daum C."/>
            <person name="Ng V."/>
            <person name="Clum A."/>
            <person name="Ohm R."/>
            <person name="Martin F."/>
            <person name="Silar P."/>
            <person name="Natvig D."/>
            <person name="Lalanne C."/>
            <person name="Gautier V."/>
            <person name="Ament-Velasquez S.L."/>
            <person name="Kruys A."/>
            <person name="Hutchinson M.I."/>
            <person name="Powell A.J."/>
            <person name="Barry K."/>
            <person name="Miller A.N."/>
            <person name="Grigoriev I.V."/>
            <person name="Debuchy R."/>
            <person name="Gladieux P."/>
            <person name="Thoren M.H."/>
            <person name="Johannesson H."/>
        </authorList>
    </citation>
    <scope>NUCLEOTIDE SEQUENCE</scope>
    <source>
        <strain evidence="1">PSN309</strain>
    </source>
</reference>
<evidence type="ECO:0000313" key="1">
    <source>
        <dbReference type="EMBL" id="KAK4188804.1"/>
    </source>
</evidence>
<comment type="caution">
    <text evidence="1">The sequence shown here is derived from an EMBL/GenBank/DDBJ whole genome shotgun (WGS) entry which is preliminary data.</text>
</comment>
<sequence length="328" mass="37285">MVPNKQKFTIPWIWCPGNHFKTFRSASERLDFGSSLTGKAVLLFPTKMEERMKRHYIGCLFVDQSNYRLSTSVPFNKAVERLTAHILQGLDAILGEVAKWTYGISQFTVWGHTDAEDSMNQLWQTALGRIDGHRIAWPEEARTAEELEILWLTRPPHDPRELSFWDIAQDHSAQLLKPRALLIMLCSTDGGGDLLDELRTRFPSHFSQYARLCATVGNLLGTARIIWTEKPADSSIGCLFVAVDKRQQTPAFSRVFNIQGYLISALNHLKMQILWCRDLGVRFSEIILDTNSRTSLYISSTALLEILKGMEGDDSNMGYGEKITIRQC</sequence>
<keyword evidence="2" id="KW-1185">Reference proteome</keyword>